<dbReference type="EMBL" id="JAGIOC010000001">
    <property type="protein sequence ID" value="MBP2409126.1"/>
    <property type="molecule type" value="Genomic_DNA"/>
</dbReference>
<dbReference type="InterPro" id="IPR029032">
    <property type="entry name" value="AhpD-like"/>
</dbReference>
<dbReference type="PANTHER" id="PTHR34846">
    <property type="entry name" value="4-CARBOXYMUCONOLACTONE DECARBOXYLASE FAMILY PROTEIN (AFU_ORTHOLOGUE AFUA_6G11590)"/>
    <property type="match status" value="1"/>
</dbReference>
<dbReference type="InterPro" id="IPR003779">
    <property type="entry name" value="CMD-like"/>
</dbReference>
<gene>
    <name evidence="2" type="ORF">JOF44_002029</name>
</gene>
<sequence>MSAITPLHSLSPSRPAPRVPLGRDGRFEKVARWVVRRVYGKVLDPLEASFHHRPALASMLALEATASFWKKLPPTLHALAVMAPAREIGCSWCMDFGYWEYHHRGVDPRKLRDIGAWRTSSVYSPLERAVLEYAVAATATPSAVTDEMVAALRADLSDGQVVELAALVSLENYRSRTNAGLGLTSQGFADDCEVPSSTAH</sequence>
<organism evidence="2 3">
    <name type="scientific">Brachybacterium fresconis</name>
    <dbReference type="NCBI Taxonomy" id="173363"/>
    <lineage>
        <taxon>Bacteria</taxon>
        <taxon>Bacillati</taxon>
        <taxon>Actinomycetota</taxon>
        <taxon>Actinomycetes</taxon>
        <taxon>Micrococcales</taxon>
        <taxon>Dermabacteraceae</taxon>
        <taxon>Brachybacterium</taxon>
    </lineage>
</organism>
<protein>
    <submittedName>
        <fullName evidence="2">Alkylhydroperoxidase family enzyme</fullName>
    </submittedName>
</protein>
<dbReference type="SUPFAM" id="SSF69118">
    <property type="entry name" value="AhpD-like"/>
    <property type="match status" value="1"/>
</dbReference>
<evidence type="ECO:0000259" key="1">
    <source>
        <dbReference type="Pfam" id="PF02627"/>
    </source>
</evidence>
<evidence type="ECO:0000313" key="3">
    <source>
        <dbReference type="Proteomes" id="UP000698222"/>
    </source>
</evidence>
<dbReference type="Proteomes" id="UP000698222">
    <property type="component" value="Unassembled WGS sequence"/>
</dbReference>
<dbReference type="Pfam" id="PF02627">
    <property type="entry name" value="CMD"/>
    <property type="match status" value="1"/>
</dbReference>
<dbReference type="PANTHER" id="PTHR34846:SF10">
    <property type="entry name" value="CYTOPLASMIC PROTEIN"/>
    <property type="match status" value="1"/>
</dbReference>
<feature type="domain" description="Carboxymuconolactone decarboxylase-like" evidence="1">
    <location>
        <begin position="56"/>
        <end position="134"/>
    </location>
</feature>
<dbReference type="Gene3D" id="1.20.1290.10">
    <property type="entry name" value="AhpD-like"/>
    <property type="match status" value="1"/>
</dbReference>
<accession>A0ABS4YK00</accession>
<name>A0ABS4YK00_9MICO</name>
<evidence type="ECO:0000313" key="2">
    <source>
        <dbReference type="EMBL" id="MBP2409126.1"/>
    </source>
</evidence>
<keyword evidence="3" id="KW-1185">Reference proteome</keyword>
<dbReference type="RefSeq" id="WP_209890583.1">
    <property type="nucleotide sequence ID" value="NZ_BAAAJV010000018.1"/>
</dbReference>
<comment type="caution">
    <text evidence="2">The sequence shown here is derived from an EMBL/GenBank/DDBJ whole genome shotgun (WGS) entry which is preliminary data.</text>
</comment>
<reference evidence="2 3" key="1">
    <citation type="submission" date="2021-03" db="EMBL/GenBank/DDBJ databases">
        <title>Sequencing the genomes of 1000 actinobacteria strains.</title>
        <authorList>
            <person name="Klenk H.-P."/>
        </authorList>
    </citation>
    <scope>NUCLEOTIDE SEQUENCE [LARGE SCALE GENOMIC DNA]</scope>
    <source>
        <strain evidence="2 3">DSM 14564</strain>
    </source>
</reference>
<proteinExistence type="predicted"/>